<evidence type="ECO:0000256" key="10">
    <source>
        <dbReference type="ARBA" id="ARBA00023204"/>
    </source>
</evidence>
<dbReference type="InterPro" id="IPR039418">
    <property type="entry name" value="LexA-like"/>
</dbReference>
<dbReference type="SUPFAM" id="SSF46785">
    <property type="entry name" value="Winged helix' DNA-binding domain"/>
    <property type="match status" value="1"/>
</dbReference>
<comment type="similarity">
    <text evidence="1 12 13">Belongs to the peptidase S24 family.</text>
</comment>
<feature type="domain" description="LexA repressor DNA-binding" evidence="15">
    <location>
        <begin position="1"/>
        <end position="65"/>
    </location>
</feature>
<dbReference type="InterPro" id="IPR006199">
    <property type="entry name" value="LexA_DNA-bd_dom"/>
</dbReference>
<evidence type="ECO:0000256" key="1">
    <source>
        <dbReference type="ARBA" id="ARBA00007484"/>
    </source>
</evidence>
<keyword evidence="3 12" id="KW-0235">DNA replication</keyword>
<evidence type="ECO:0000259" key="15">
    <source>
        <dbReference type="Pfam" id="PF01726"/>
    </source>
</evidence>
<keyword evidence="4 12" id="KW-0227">DNA damage</keyword>
<sequence length="197" mass="21620">MKDLTARQNEVFEILKEYVEDYGIAPTHVELAKLIGVSSSKAAADHLKALEKKNVIKIYPDKPRGIQILTPIDENELPLIGSVAAGLPIEAIENVEAYITIPEVLKRNKPTFLLRVRGDSMIDAGILDGDLIAVRKTNTAEVGQIVVARIDDEVTVKRLERQGANAVLQPANEHYQPIILPAEDLAIEGKFVGLIRA</sequence>
<protein>
    <recommendedName>
        <fullName evidence="12">LexA repressor</fullName>
        <ecNumber evidence="12">3.4.21.88</ecNumber>
    </recommendedName>
</protein>
<dbReference type="Gene3D" id="2.10.109.10">
    <property type="entry name" value="Umud Fragment, subunit A"/>
    <property type="match status" value="1"/>
</dbReference>
<evidence type="ECO:0000256" key="7">
    <source>
        <dbReference type="ARBA" id="ARBA00023015"/>
    </source>
</evidence>
<evidence type="ECO:0000256" key="8">
    <source>
        <dbReference type="ARBA" id="ARBA00023125"/>
    </source>
</evidence>
<feature type="site" description="Cleavage; by autolysis" evidence="12">
    <location>
        <begin position="85"/>
        <end position="86"/>
    </location>
</feature>
<evidence type="ECO:0000313" key="17">
    <source>
        <dbReference type="Proteomes" id="UP001548189"/>
    </source>
</evidence>
<proteinExistence type="inferred from homology"/>
<dbReference type="CDD" id="cd06529">
    <property type="entry name" value="S24_LexA-like"/>
    <property type="match status" value="1"/>
</dbReference>
<dbReference type="Pfam" id="PF00717">
    <property type="entry name" value="Peptidase_S24"/>
    <property type="match status" value="1"/>
</dbReference>
<feature type="DNA-binding region" description="H-T-H motif" evidence="12">
    <location>
        <begin position="28"/>
        <end position="48"/>
    </location>
</feature>
<evidence type="ECO:0000256" key="6">
    <source>
        <dbReference type="ARBA" id="ARBA00022813"/>
    </source>
</evidence>
<dbReference type="InterPro" id="IPR036390">
    <property type="entry name" value="WH_DNA-bd_sf"/>
</dbReference>
<comment type="function">
    <text evidence="12">Represses a number of genes involved in the response to DNA damage (SOS response), including recA and lexA. In the presence of single-stranded DNA, RecA interacts with LexA causing an autocatalytic cleavage which disrupts the DNA-binding part of LexA, leading to derepression of the SOS regulon and eventually DNA repair.</text>
</comment>
<gene>
    <name evidence="12 16" type="primary">lexA</name>
    <name evidence="16" type="ORF">ABVT43_03995</name>
</gene>
<keyword evidence="17" id="KW-1185">Reference proteome</keyword>
<evidence type="ECO:0000256" key="9">
    <source>
        <dbReference type="ARBA" id="ARBA00023163"/>
    </source>
</evidence>
<name>A0ABV2BQS4_9GAMM</name>
<dbReference type="Proteomes" id="UP001548189">
    <property type="component" value="Unassembled WGS sequence"/>
</dbReference>
<dbReference type="InterPro" id="IPR006197">
    <property type="entry name" value="Peptidase_S24_LexA"/>
</dbReference>
<keyword evidence="8 12" id="KW-0238">DNA-binding</keyword>
<evidence type="ECO:0000256" key="12">
    <source>
        <dbReference type="HAMAP-Rule" id="MF_00015"/>
    </source>
</evidence>
<evidence type="ECO:0000256" key="5">
    <source>
        <dbReference type="ARBA" id="ARBA00022801"/>
    </source>
</evidence>
<dbReference type="InterPro" id="IPR006200">
    <property type="entry name" value="LexA"/>
</dbReference>
<dbReference type="EC" id="3.4.21.88" evidence="12"/>
<dbReference type="InterPro" id="IPR015927">
    <property type="entry name" value="Peptidase_S24_S26A/B/C"/>
</dbReference>
<dbReference type="InterPro" id="IPR036286">
    <property type="entry name" value="LexA/Signal_pep-like_sf"/>
</dbReference>
<evidence type="ECO:0000256" key="13">
    <source>
        <dbReference type="RuleBase" id="RU003991"/>
    </source>
</evidence>
<evidence type="ECO:0000256" key="2">
    <source>
        <dbReference type="ARBA" id="ARBA00022491"/>
    </source>
</evidence>
<feature type="active site" description="For autocatalytic cleavage activity" evidence="12">
    <location>
        <position position="157"/>
    </location>
</feature>
<dbReference type="RefSeq" id="WP_353873843.1">
    <property type="nucleotide sequence ID" value="NZ_JBEVCJ010000003.1"/>
</dbReference>
<feature type="active site" description="For autocatalytic cleavage activity" evidence="12">
    <location>
        <position position="120"/>
    </location>
</feature>
<dbReference type="NCBIfam" id="TIGR00498">
    <property type="entry name" value="lexA"/>
    <property type="match status" value="1"/>
</dbReference>
<dbReference type="EMBL" id="JBEVCJ010000003">
    <property type="protein sequence ID" value="MET1254285.1"/>
    <property type="molecule type" value="Genomic_DNA"/>
</dbReference>
<dbReference type="Gene3D" id="1.10.10.10">
    <property type="entry name" value="Winged helix-like DNA-binding domain superfamily/Winged helix DNA-binding domain"/>
    <property type="match status" value="1"/>
</dbReference>
<evidence type="ECO:0000259" key="14">
    <source>
        <dbReference type="Pfam" id="PF00717"/>
    </source>
</evidence>
<comment type="caution">
    <text evidence="16">The sequence shown here is derived from an EMBL/GenBank/DDBJ whole genome shotgun (WGS) entry which is preliminary data.</text>
</comment>
<dbReference type="SUPFAM" id="SSF51306">
    <property type="entry name" value="LexA/Signal peptidase"/>
    <property type="match status" value="1"/>
</dbReference>
<keyword evidence="10 12" id="KW-0234">DNA repair</keyword>
<dbReference type="InterPro" id="IPR050077">
    <property type="entry name" value="LexA_repressor"/>
</dbReference>
<comment type="catalytic activity">
    <reaction evidence="12">
        <text>Hydrolysis of Ala-|-Gly bond in repressor LexA.</text>
        <dbReference type="EC" id="3.4.21.88"/>
    </reaction>
</comment>
<dbReference type="PRINTS" id="PR00726">
    <property type="entry name" value="LEXASERPTASE"/>
</dbReference>
<feature type="domain" description="Peptidase S24/S26A/S26B/S26C" evidence="14">
    <location>
        <begin position="78"/>
        <end position="192"/>
    </location>
</feature>
<keyword evidence="11 12" id="KW-0742">SOS response</keyword>
<dbReference type="InterPro" id="IPR036388">
    <property type="entry name" value="WH-like_DNA-bd_sf"/>
</dbReference>
<comment type="subunit">
    <text evidence="12">Homodimer.</text>
</comment>
<organism evidence="16 17">
    <name type="scientific">Aliikangiella maris</name>
    <dbReference type="NCBI Taxonomy" id="3162458"/>
    <lineage>
        <taxon>Bacteria</taxon>
        <taxon>Pseudomonadati</taxon>
        <taxon>Pseudomonadota</taxon>
        <taxon>Gammaproteobacteria</taxon>
        <taxon>Oceanospirillales</taxon>
        <taxon>Pleioneaceae</taxon>
        <taxon>Aliikangiella</taxon>
    </lineage>
</organism>
<dbReference type="PANTHER" id="PTHR33516:SF2">
    <property type="entry name" value="LEXA REPRESSOR-RELATED"/>
    <property type="match status" value="1"/>
</dbReference>
<dbReference type="Pfam" id="PF01726">
    <property type="entry name" value="LexA_DNA_bind"/>
    <property type="match status" value="1"/>
</dbReference>
<dbReference type="HAMAP" id="MF_00015">
    <property type="entry name" value="LexA"/>
    <property type="match status" value="1"/>
</dbReference>
<accession>A0ABV2BQS4</accession>
<evidence type="ECO:0000256" key="11">
    <source>
        <dbReference type="ARBA" id="ARBA00023236"/>
    </source>
</evidence>
<dbReference type="PANTHER" id="PTHR33516">
    <property type="entry name" value="LEXA REPRESSOR"/>
    <property type="match status" value="1"/>
</dbReference>
<evidence type="ECO:0000256" key="3">
    <source>
        <dbReference type="ARBA" id="ARBA00022705"/>
    </source>
</evidence>
<reference evidence="16 17" key="1">
    <citation type="submission" date="2024-06" db="EMBL/GenBank/DDBJ databases">
        <authorList>
            <person name="Li F."/>
        </authorList>
    </citation>
    <scope>NUCLEOTIDE SEQUENCE [LARGE SCALE GENOMIC DNA]</scope>
    <source>
        <strain evidence="16 17">GXAS 311</strain>
    </source>
</reference>
<keyword evidence="7 12" id="KW-0805">Transcription regulation</keyword>
<evidence type="ECO:0000313" key="16">
    <source>
        <dbReference type="EMBL" id="MET1254285.1"/>
    </source>
</evidence>
<dbReference type="GO" id="GO:0004252">
    <property type="term" value="F:serine-type endopeptidase activity"/>
    <property type="evidence" value="ECO:0007669"/>
    <property type="project" value="UniProtKB-EC"/>
</dbReference>
<evidence type="ECO:0000256" key="4">
    <source>
        <dbReference type="ARBA" id="ARBA00022763"/>
    </source>
</evidence>
<keyword evidence="9 12" id="KW-0804">Transcription</keyword>
<keyword evidence="5 12" id="KW-0378">Hydrolase</keyword>
<keyword evidence="2 12" id="KW-0678">Repressor</keyword>
<keyword evidence="6 12" id="KW-0068">Autocatalytic cleavage</keyword>